<keyword evidence="1" id="KW-0812">Transmembrane</keyword>
<keyword evidence="1" id="KW-1133">Transmembrane helix</keyword>
<proteinExistence type="predicted"/>
<feature type="transmembrane region" description="Helical" evidence="1">
    <location>
        <begin position="90"/>
        <end position="109"/>
    </location>
</feature>
<dbReference type="EMBL" id="MNPL01004120">
    <property type="protein sequence ID" value="OQR76950.1"/>
    <property type="molecule type" value="Genomic_DNA"/>
</dbReference>
<reference evidence="2 3" key="1">
    <citation type="journal article" date="2017" name="Gigascience">
        <title>Draft genome of the honey bee ectoparasitic mite, Tropilaelaps mercedesae, is shaped by the parasitic life history.</title>
        <authorList>
            <person name="Dong X."/>
            <person name="Armstrong S.D."/>
            <person name="Xia D."/>
            <person name="Makepeace B.L."/>
            <person name="Darby A.C."/>
            <person name="Kadowaki T."/>
        </authorList>
    </citation>
    <scope>NUCLEOTIDE SEQUENCE [LARGE SCALE GENOMIC DNA]</scope>
    <source>
        <strain evidence="2">Wuxi-XJTLU</strain>
    </source>
</reference>
<keyword evidence="1" id="KW-0472">Membrane</keyword>
<dbReference type="Proteomes" id="UP000192247">
    <property type="component" value="Unassembled WGS sequence"/>
</dbReference>
<sequence>MSGKVIFSALMVMIHDSLERHKSAWPFKPTTSYTQECAERALAAAVTVDAQFYYGGLPSWGGYSWSGGSVAPICSGSTGYAAPGYIYRKAPFFVFALVACAILAAMVASSDAQIYYPFAYGYSYPYSAYGGYAYAPYGAYGYYGYPYLLKK</sequence>
<comment type="caution">
    <text evidence="2">The sequence shown here is derived from an EMBL/GenBank/DDBJ whole genome shotgun (WGS) entry which is preliminary data.</text>
</comment>
<evidence type="ECO:0000313" key="3">
    <source>
        <dbReference type="Proteomes" id="UP000192247"/>
    </source>
</evidence>
<evidence type="ECO:0000256" key="1">
    <source>
        <dbReference type="SAM" id="Phobius"/>
    </source>
</evidence>
<dbReference type="InParanoid" id="A0A1V9XTZ1"/>
<organism evidence="2 3">
    <name type="scientific">Tropilaelaps mercedesae</name>
    <dbReference type="NCBI Taxonomy" id="418985"/>
    <lineage>
        <taxon>Eukaryota</taxon>
        <taxon>Metazoa</taxon>
        <taxon>Ecdysozoa</taxon>
        <taxon>Arthropoda</taxon>
        <taxon>Chelicerata</taxon>
        <taxon>Arachnida</taxon>
        <taxon>Acari</taxon>
        <taxon>Parasitiformes</taxon>
        <taxon>Mesostigmata</taxon>
        <taxon>Gamasina</taxon>
        <taxon>Dermanyssoidea</taxon>
        <taxon>Laelapidae</taxon>
        <taxon>Tropilaelaps</taxon>
    </lineage>
</organism>
<dbReference type="AlphaFoldDB" id="A0A1V9XTZ1"/>
<feature type="transmembrane region" description="Helical" evidence="1">
    <location>
        <begin position="129"/>
        <end position="149"/>
    </location>
</feature>
<keyword evidence="3" id="KW-1185">Reference proteome</keyword>
<evidence type="ECO:0000313" key="2">
    <source>
        <dbReference type="EMBL" id="OQR76950.1"/>
    </source>
</evidence>
<protein>
    <submittedName>
        <fullName evidence="2">Uncharacterized protein</fullName>
    </submittedName>
</protein>
<gene>
    <name evidence="2" type="ORF">BIW11_02978</name>
</gene>
<accession>A0A1V9XTZ1</accession>
<name>A0A1V9XTZ1_9ACAR</name>